<evidence type="ECO:0000256" key="1">
    <source>
        <dbReference type="SAM" id="SignalP"/>
    </source>
</evidence>
<name>A0ABQ6VL48_9CORY</name>
<dbReference type="PROSITE" id="PS51257">
    <property type="entry name" value="PROKAR_LIPOPROTEIN"/>
    <property type="match status" value="1"/>
</dbReference>
<comment type="caution">
    <text evidence="2">The sequence shown here is derived from an EMBL/GenBank/DDBJ whole genome shotgun (WGS) entry which is preliminary data.</text>
</comment>
<accession>A0ABQ6VL48</accession>
<keyword evidence="1" id="KW-0732">Signal</keyword>
<feature type="signal peptide" evidence="1">
    <location>
        <begin position="1"/>
        <end position="28"/>
    </location>
</feature>
<sequence>MSEPMRQRRAQPIRRVGAALCAAMTVFGATSCSLFDAEPPLVIGVTTESPASGMTDAHARDLAAYYGYWLSERKMRERDEARAVEEVPVRAEDRLEAVRSGQVDLVFGCTGELLDSLDAHKAELLRKLYAEQENPDPTEWRDISNTTLLSTLPAELAASIPGEAHGCADDSLPQNLIAVYAKGLMSREQRVAVNNATAGMDFDRSMTSLLNS</sequence>
<dbReference type="Proteomes" id="UP000436181">
    <property type="component" value="Unassembled WGS sequence"/>
</dbReference>
<keyword evidence="3" id="KW-1185">Reference proteome</keyword>
<proteinExistence type="predicted"/>
<organism evidence="2 3">
    <name type="scientific">Corynebacterium zhongnanshanii</name>
    <dbReference type="NCBI Taxonomy" id="2768834"/>
    <lineage>
        <taxon>Bacteria</taxon>
        <taxon>Bacillati</taxon>
        <taxon>Actinomycetota</taxon>
        <taxon>Actinomycetes</taxon>
        <taxon>Mycobacteriales</taxon>
        <taxon>Corynebacteriaceae</taxon>
        <taxon>Corynebacterium</taxon>
    </lineage>
</organism>
<protein>
    <submittedName>
        <fullName evidence="2">Uncharacterized protein</fullName>
    </submittedName>
</protein>
<gene>
    <name evidence="2" type="ORF">F8377_03315</name>
</gene>
<evidence type="ECO:0000313" key="2">
    <source>
        <dbReference type="EMBL" id="KAB3523186.1"/>
    </source>
</evidence>
<dbReference type="RefSeq" id="WP_151843957.1">
    <property type="nucleotide sequence ID" value="NZ_WBZJ01000001.1"/>
</dbReference>
<evidence type="ECO:0000313" key="3">
    <source>
        <dbReference type="Proteomes" id="UP000436181"/>
    </source>
</evidence>
<dbReference type="EMBL" id="WBZJ01000001">
    <property type="protein sequence ID" value="KAB3523186.1"/>
    <property type="molecule type" value="Genomic_DNA"/>
</dbReference>
<feature type="chain" id="PRO_5046657844" evidence="1">
    <location>
        <begin position="29"/>
        <end position="212"/>
    </location>
</feature>
<reference evidence="2 3" key="1">
    <citation type="submission" date="2019-10" db="EMBL/GenBank/DDBJ databases">
        <title>Corynebacterium sp novel species isolated from the respiratory tract of Marmot.</title>
        <authorList>
            <person name="Zhang G."/>
        </authorList>
    </citation>
    <scope>NUCLEOTIDE SEQUENCE [LARGE SCALE GENOMIC DNA]</scope>
    <source>
        <strain evidence="2 3">336</strain>
    </source>
</reference>